<gene>
    <name evidence="1" type="ORF">EKH79_12565</name>
</gene>
<protein>
    <submittedName>
        <fullName evidence="1">DUF1579 domain-containing protein</fullName>
    </submittedName>
</protein>
<dbReference type="Proteomes" id="UP000267077">
    <property type="component" value="Unassembled WGS sequence"/>
</dbReference>
<accession>A0A3S0QX08</accession>
<organism evidence="1 2">
    <name type="scientific">Dyella dinghuensis</name>
    <dbReference type="NCBI Taxonomy" id="1920169"/>
    <lineage>
        <taxon>Bacteria</taxon>
        <taxon>Pseudomonadati</taxon>
        <taxon>Pseudomonadota</taxon>
        <taxon>Gammaproteobacteria</taxon>
        <taxon>Lysobacterales</taxon>
        <taxon>Rhodanobacteraceae</taxon>
        <taxon>Dyella</taxon>
    </lineage>
</organism>
<evidence type="ECO:0000313" key="2">
    <source>
        <dbReference type="Proteomes" id="UP000267077"/>
    </source>
</evidence>
<proteinExistence type="predicted"/>
<evidence type="ECO:0000313" key="1">
    <source>
        <dbReference type="EMBL" id="RUL63488.1"/>
    </source>
</evidence>
<name>A0A3S0QX08_9GAMM</name>
<dbReference type="OrthoDB" id="9814791at2"/>
<keyword evidence="2" id="KW-1185">Reference proteome</keyword>
<sequence>MHAFDFYFGNWRAHHRKLAERLMGSHDWIEFDGTINVRPLMNGWANVDESIFVIPNGGSYHGVTLRSYDGVTGLWNIWWLDGREPSAPLDPAVKGRFVNGIGLFYADDTLRGKPVKVRFTWSHITATTARWEQAFSGDGGKTWETNWVTDFTKIGS</sequence>
<dbReference type="AlphaFoldDB" id="A0A3S0QX08"/>
<comment type="caution">
    <text evidence="1">The sequence shown here is derived from an EMBL/GenBank/DDBJ whole genome shotgun (WGS) entry which is preliminary data.</text>
</comment>
<dbReference type="EMBL" id="RYZR01000006">
    <property type="protein sequence ID" value="RUL63488.1"/>
    <property type="molecule type" value="Genomic_DNA"/>
</dbReference>
<reference evidence="1 2" key="1">
    <citation type="submission" date="2018-12" db="EMBL/GenBank/DDBJ databases">
        <title>Dyella dinghuensis sp. nov. DHOA06 and Dyella choica sp. nov. 4M-K27, isolated from forest soil.</title>
        <authorList>
            <person name="Qiu L.-H."/>
            <person name="Gao Z.-H."/>
        </authorList>
    </citation>
    <scope>NUCLEOTIDE SEQUENCE [LARGE SCALE GENOMIC DNA]</scope>
    <source>
        <strain evidence="1 2">DHOA06</strain>
    </source>
</reference>